<sequence>MAKEKNNLDQFFKEKLENHTEKPSALAWERLESQLPQKSKSNKGIWWAAAASLTILFTIGYLVLKEGNIAVEQPMLADNSTEELIDTPTPTETNSAEVTEESPIETENSQTPEELNTKPTITTTKPANPSTTQKSKSTAPQNLVAMNEVKEEPKQEEPVQVIVPTLEIETPEITQPELPALELEKAVAEVTEPAQEEPAYKVKIYSSGLKEEPKDKNLIAGIGKTVNEVEGLLGKVDQGFADLQDAKNNLFASITSKKTRAED</sequence>
<feature type="compositionally biased region" description="Polar residues" evidence="1">
    <location>
        <begin position="88"/>
        <end position="97"/>
    </location>
</feature>
<dbReference type="Proteomes" id="UP000248882">
    <property type="component" value="Unassembled WGS sequence"/>
</dbReference>
<comment type="caution">
    <text evidence="3">The sequence shown here is derived from an EMBL/GenBank/DDBJ whole genome shotgun (WGS) entry which is preliminary data.</text>
</comment>
<evidence type="ECO:0000256" key="2">
    <source>
        <dbReference type="SAM" id="Phobius"/>
    </source>
</evidence>
<accession>A0A2W7R4Y5</accession>
<dbReference type="EMBL" id="QKZT01000003">
    <property type="protein sequence ID" value="PZX55554.1"/>
    <property type="molecule type" value="Genomic_DNA"/>
</dbReference>
<keyword evidence="2" id="KW-0812">Transmembrane</keyword>
<keyword evidence="4" id="KW-1185">Reference proteome</keyword>
<dbReference type="AlphaFoldDB" id="A0A2W7R4Y5"/>
<feature type="compositionally biased region" description="Polar residues" evidence="1">
    <location>
        <begin position="105"/>
        <end position="140"/>
    </location>
</feature>
<proteinExistence type="predicted"/>
<gene>
    <name evidence="3" type="ORF">LV85_00779</name>
</gene>
<feature type="transmembrane region" description="Helical" evidence="2">
    <location>
        <begin position="44"/>
        <end position="64"/>
    </location>
</feature>
<keyword evidence="2" id="KW-1133">Transmembrane helix</keyword>
<name>A0A2W7R4Y5_9BACT</name>
<keyword evidence="2" id="KW-0472">Membrane</keyword>
<evidence type="ECO:0000313" key="3">
    <source>
        <dbReference type="EMBL" id="PZX55554.1"/>
    </source>
</evidence>
<organism evidence="3 4">
    <name type="scientific">Algoriphagus chordae</name>
    <dbReference type="NCBI Taxonomy" id="237019"/>
    <lineage>
        <taxon>Bacteria</taxon>
        <taxon>Pseudomonadati</taxon>
        <taxon>Bacteroidota</taxon>
        <taxon>Cytophagia</taxon>
        <taxon>Cytophagales</taxon>
        <taxon>Cyclobacteriaceae</taxon>
        <taxon>Algoriphagus</taxon>
    </lineage>
</organism>
<dbReference type="RefSeq" id="WP_111316871.1">
    <property type="nucleotide sequence ID" value="NZ_QKZT01000003.1"/>
</dbReference>
<evidence type="ECO:0000313" key="4">
    <source>
        <dbReference type="Proteomes" id="UP000248882"/>
    </source>
</evidence>
<reference evidence="3 4" key="1">
    <citation type="submission" date="2018-06" db="EMBL/GenBank/DDBJ databases">
        <title>Genomic Encyclopedia of Archaeal and Bacterial Type Strains, Phase II (KMG-II): from individual species to whole genera.</title>
        <authorList>
            <person name="Goeker M."/>
        </authorList>
    </citation>
    <scope>NUCLEOTIDE SEQUENCE [LARGE SCALE GENOMIC DNA]</scope>
    <source>
        <strain evidence="3 4">DSM 19830</strain>
    </source>
</reference>
<protein>
    <submittedName>
        <fullName evidence="3">Uncharacterized protein</fullName>
    </submittedName>
</protein>
<evidence type="ECO:0000256" key="1">
    <source>
        <dbReference type="SAM" id="MobiDB-lite"/>
    </source>
</evidence>
<feature type="region of interest" description="Disordered" evidence="1">
    <location>
        <begin position="84"/>
        <end position="140"/>
    </location>
</feature>
<dbReference type="OrthoDB" id="826165at2"/>